<gene>
    <name evidence="7" type="ORF">IFM89_027583</name>
</gene>
<evidence type="ECO:0000256" key="5">
    <source>
        <dbReference type="ARBA" id="ARBA00023136"/>
    </source>
</evidence>
<feature type="transmembrane region" description="Helical" evidence="6">
    <location>
        <begin position="311"/>
        <end position="330"/>
    </location>
</feature>
<dbReference type="GO" id="GO:0022857">
    <property type="term" value="F:transmembrane transporter activity"/>
    <property type="evidence" value="ECO:0007669"/>
    <property type="project" value="InterPro"/>
</dbReference>
<dbReference type="SUPFAM" id="SSF103473">
    <property type="entry name" value="MFS general substrate transporter"/>
    <property type="match status" value="1"/>
</dbReference>
<evidence type="ECO:0000313" key="8">
    <source>
        <dbReference type="Proteomes" id="UP000631114"/>
    </source>
</evidence>
<evidence type="ECO:0000256" key="1">
    <source>
        <dbReference type="ARBA" id="ARBA00004141"/>
    </source>
</evidence>
<dbReference type="OrthoDB" id="419616at2759"/>
<dbReference type="InterPro" id="IPR011701">
    <property type="entry name" value="MFS"/>
</dbReference>
<keyword evidence="5 6" id="KW-0472">Membrane</keyword>
<evidence type="ECO:0000256" key="2">
    <source>
        <dbReference type="ARBA" id="ARBA00022448"/>
    </source>
</evidence>
<dbReference type="GO" id="GO:0016020">
    <property type="term" value="C:membrane"/>
    <property type="evidence" value="ECO:0007669"/>
    <property type="project" value="UniProtKB-SubCell"/>
</dbReference>
<evidence type="ECO:0000256" key="3">
    <source>
        <dbReference type="ARBA" id="ARBA00022692"/>
    </source>
</evidence>
<keyword evidence="3 6" id="KW-0812">Transmembrane</keyword>
<comment type="subcellular location">
    <subcellularLocation>
        <location evidence="1">Membrane</location>
        <topology evidence="1">Multi-pass membrane protein</topology>
    </subcellularLocation>
</comment>
<dbReference type="InterPro" id="IPR036259">
    <property type="entry name" value="MFS_trans_sf"/>
</dbReference>
<dbReference type="AlphaFoldDB" id="A0A835MC79"/>
<feature type="transmembrane region" description="Helical" evidence="6">
    <location>
        <begin position="168"/>
        <end position="189"/>
    </location>
</feature>
<keyword evidence="4 6" id="KW-1133">Transmembrane helix</keyword>
<accession>A0A835MC79</accession>
<feature type="transmembrane region" description="Helical" evidence="6">
    <location>
        <begin position="201"/>
        <end position="223"/>
    </location>
</feature>
<dbReference type="Pfam" id="PF07690">
    <property type="entry name" value="MFS_1"/>
    <property type="match status" value="1"/>
</dbReference>
<evidence type="ECO:0000256" key="6">
    <source>
        <dbReference type="SAM" id="Phobius"/>
    </source>
</evidence>
<dbReference type="Proteomes" id="UP000631114">
    <property type="component" value="Unassembled WGS sequence"/>
</dbReference>
<organism evidence="7 8">
    <name type="scientific">Coptis chinensis</name>
    <dbReference type="NCBI Taxonomy" id="261450"/>
    <lineage>
        <taxon>Eukaryota</taxon>
        <taxon>Viridiplantae</taxon>
        <taxon>Streptophyta</taxon>
        <taxon>Embryophyta</taxon>
        <taxon>Tracheophyta</taxon>
        <taxon>Spermatophyta</taxon>
        <taxon>Magnoliopsida</taxon>
        <taxon>Ranunculales</taxon>
        <taxon>Ranunculaceae</taxon>
        <taxon>Coptidoideae</taxon>
        <taxon>Coptis</taxon>
    </lineage>
</organism>
<dbReference type="PANTHER" id="PTHR23504">
    <property type="entry name" value="MAJOR FACILITATOR SUPERFAMILY DOMAIN-CONTAINING PROTEIN 10"/>
    <property type="match status" value="1"/>
</dbReference>
<keyword evidence="8" id="KW-1185">Reference proteome</keyword>
<keyword evidence="2" id="KW-0813">Transport</keyword>
<sequence length="354" mass="37808">MPFACLCGKIFLNPQFLIRHSNLTGFISFLLLQEHRCWAHPLGLGYNLQADHIEEGRRAAAFGMLAGVGSSAFVCGTLSARFLSTSSTFQVSAFVAVLATVYMKTFLVDSGYQKIIDATSPLLSNTKDHAKLSSADGNSCPKMRTGKKIPSVTDMVQLLSSSLTFTQAAVVAFFSSLAESGLHASLLFYLKAQFQFNKDQFADLMLIAGLAGAISQLLLMPMLAPCLDEVKLLRIGLFAACANVPYLASSISVLAVFGPPCIRSIASKQVGPEEQGKGQGCISGMCSFANIVSPLTFTPLTALFLSERAPFHFPGFSIMCTGFAMMVAFVQSTIIRAATPISSGKISSSTFVEP</sequence>
<dbReference type="EMBL" id="JADFTS010000002">
    <property type="protein sequence ID" value="KAF9621729.1"/>
    <property type="molecule type" value="Genomic_DNA"/>
</dbReference>
<reference evidence="7 8" key="1">
    <citation type="submission" date="2020-10" db="EMBL/GenBank/DDBJ databases">
        <title>The Coptis chinensis genome and diversification of protoberbering-type alkaloids.</title>
        <authorList>
            <person name="Wang B."/>
            <person name="Shu S."/>
            <person name="Song C."/>
            <person name="Liu Y."/>
        </authorList>
    </citation>
    <scope>NUCLEOTIDE SEQUENCE [LARGE SCALE GENOMIC DNA]</scope>
    <source>
        <strain evidence="7">HL-2020</strain>
        <tissue evidence="7">Leaf</tissue>
    </source>
</reference>
<dbReference type="PANTHER" id="PTHR23504:SF1">
    <property type="entry name" value="GH21943P-RELATED"/>
    <property type="match status" value="1"/>
</dbReference>
<dbReference type="Gene3D" id="1.20.1250.20">
    <property type="entry name" value="MFS general substrate transporter like domains"/>
    <property type="match status" value="1"/>
</dbReference>
<evidence type="ECO:0000313" key="7">
    <source>
        <dbReference type="EMBL" id="KAF9621729.1"/>
    </source>
</evidence>
<proteinExistence type="predicted"/>
<comment type="caution">
    <text evidence="7">The sequence shown here is derived from an EMBL/GenBank/DDBJ whole genome shotgun (WGS) entry which is preliminary data.</text>
</comment>
<evidence type="ECO:0000256" key="4">
    <source>
        <dbReference type="ARBA" id="ARBA00022989"/>
    </source>
</evidence>
<name>A0A835MC79_9MAGN</name>
<protein>
    <submittedName>
        <fullName evidence="7">Uncharacterized protein</fullName>
    </submittedName>
</protein>
<feature type="transmembrane region" description="Helical" evidence="6">
    <location>
        <begin position="235"/>
        <end position="259"/>
    </location>
</feature>